<dbReference type="OrthoDB" id="7540582at2"/>
<dbReference type="InterPro" id="IPR001173">
    <property type="entry name" value="Glyco_trans_2-like"/>
</dbReference>
<keyword evidence="2" id="KW-0808">Transferase</keyword>
<dbReference type="AlphaFoldDB" id="A0A2R8BDE1"/>
<keyword evidence="2" id="KW-0328">Glycosyltransferase</keyword>
<evidence type="ECO:0000259" key="1">
    <source>
        <dbReference type="Pfam" id="PF00535"/>
    </source>
</evidence>
<name>A0A2R8BDE1_9RHOB</name>
<proteinExistence type="predicted"/>
<dbReference type="PANTHER" id="PTHR22916">
    <property type="entry name" value="GLYCOSYLTRANSFERASE"/>
    <property type="match status" value="1"/>
</dbReference>
<dbReference type="RefSeq" id="WP_108828201.1">
    <property type="nucleotide sequence ID" value="NZ_OMOR01000001.1"/>
</dbReference>
<dbReference type="InterPro" id="IPR029044">
    <property type="entry name" value="Nucleotide-diphossugar_trans"/>
</dbReference>
<dbReference type="InterPro" id="IPR027417">
    <property type="entry name" value="P-loop_NTPase"/>
</dbReference>
<feature type="domain" description="Glycosyltransferase 2-like" evidence="1">
    <location>
        <begin position="12"/>
        <end position="141"/>
    </location>
</feature>
<dbReference type="SUPFAM" id="SSF52540">
    <property type="entry name" value="P-loop containing nucleoside triphosphate hydrolases"/>
    <property type="match status" value="1"/>
</dbReference>
<dbReference type="Proteomes" id="UP000244880">
    <property type="component" value="Unassembled WGS sequence"/>
</dbReference>
<keyword evidence="3" id="KW-1185">Reference proteome</keyword>
<dbReference type="CDD" id="cd00761">
    <property type="entry name" value="Glyco_tranf_GTA_type"/>
    <property type="match status" value="1"/>
</dbReference>
<evidence type="ECO:0000313" key="2">
    <source>
        <dbReference type="EMBL" id="SPH21075.1"/>
    </source>
</evidence>
<organism evidence="2 3">
    <name type="scientific">Ascidiaceihabitans donghaensis</name>
    <dbReference type="NCBI Taxonomy" id="1510460"/>
    <lineage>
        <taxon>Bacteria</taxon>
        <taxon>Pseudomonadati</taxon>
        <taxon>Pseudomonadota</taxon>
        <taxon>Alphaproteobacteria</taxon>
        <taxon>Rhodobacterales</taxon>
        <taxon>Paracoccaceae</taxon>
        <taxon>Ascidiaceihabitans</taxon>
    </lineage>
</organism>
<evidence type="ECO:0000313" key="3">
    <source>
        <dbReference type="Proteomes" id="UP000244880"/>
    </source>
</evidence>
<sequence>MLSGAPTSGLLSIIVTFYDETPFLRTALRSIRNQGIAQLELIVVNDNPENFSPEDLSDLTDGFDARIIHHIENKGLSAARNTGIDAANGDLIGFLDADDYYTVGGLNRHATYARETEADITHAGCYMGRTGSAHGVPLMRDEKLHMRQRVVSGRMAADEAQFIVSSWSSLYRADFLAKNDLWFDVAQRKFEDRLFVLNTITQAQKVAFFGAPVRVWRQRANSISSTVTTPDTHLLQVQLLEKCLNHIKAETKAHSLPQRYEKRELFNCVSRLIWDMDILPCLAAKDPAYDDMGQRIQTLLGDASFGHQIFSDPMVAATSRVGMRTKKGKITRADFFELHKLWREGQFTQAHDIMQARAPKAQSPKAVSHKAKRLVLHIGLHKTGTTFVQHHLNHHRTALLRKGVLVPQTGFDGDKGIDGRPGAMSGHQGLLRALRTDDDAVWTALHQEIALSPARTVLVSAENMGFPTQANREEMIAALMARLGDYASVDVIAFVRRPDTYVEAFYREWVTSAHPSGARSIEEVLVDHTDHLTNLDAMFRPFEDITGQPVLLADFDALRAEDALWSGFCALGGLPTDLEGVSAPRYASAHREDVALMQMINMVQPSAKKRARLMGAFFATPNDSGTRDQSLLPPARRQALLTRYAESSADFATARGYNPDLDAAHAALEAEDWTALDHIPLSRLHATLDVGAQIMGETDTPQAHAIARPKPPTATSRYEMKIKLRPWAVKLIERVRRR</sequence>
<dbReference type="Pfam" id="PF00535">
    <property type="entry name" value="Glycos_transf_2"/>
    <property type="match status" value="1"/>
</dbReference>
<dbReference type="EMBL" id="OMOR01000001">
    <property type="protein sequence ID" value="SPH21075.1"/>
    <property type="molecule type" value="Genomic_DNA"/>
</dbReference>
<dbReference type="SUPFAM" id="SSF53448">
    <property type="entry name" value="Nucleotide-diphospho-sugar transferases"/>
    <property type="match status" value="1"/>
</dbReference>
<reference evidence="2 3" key="1">
    <citation type="submission" date="2018-03" db="EMBL/GenBank/DDBJ databases">
        <authorList>
            <person name="Keele B.F."/>
        </authorList>
    </citation>
    <scope>NUCLEOTIDE SEQUENCE [LARGE SCALE GENOMIC DNA]</scope>
    <source>
        <strain evidence="2 3">CECT 8599</strain>
    </source>
</reference>
<dbReference type="PANTHER" id="PTHR22916:SF3">
    <property type="entry name" value="UDP-GLCNAC:BETAGAL BETA-1,3-N-ACETYLGLUCOSAMINYLTRANSFERASE-LIKE PROTEIN 1"/>
    <property type="match status" value="1"/>
</dbReference>
<accession>A0A2R8BDE1</accession>
<gene>
    <name evidence="2" type="primary">epsJ</name>
    <name evidence="2" type="ORF">ASD8599_01816</name>
</gene>
<protein>
    <submittedName>
        <fullName evidence="2">Putative glycosyltransferase EpsJ</fullName>
        <ecNumber evidence="2">2.4.-.-</ecNumber>
    </submittedName>
</protein>
<dbReference type="Gene3D" id="3.90.550.10">
    <property type="entry name" value="Spore Coat Polysaccharide Biosynthesis Protein SpsA, Chain A"/>
    <property type="match status" value="1"/>
</dbReference>
<dbReference type="GO" id="GO:0016758">
    <property type="term" value="F:hexosyltransferase activity"/>
    <property type="evidence" value="ECO:0007669"/>
    <property type="project" value="UniProtKB-ARBA"/>
</dbReference>
<dbReference type="EC" id="2.4.-.-" evidence="2"/>